<dbReference type="PANTHER" id="PTHR10117">
    <property type="entry name" value="TRANSIENT RECEPTOR POTENTIAL CHANNEL"/>
    <property type="match status" value="1"/>
</dbReference>
<dbReference type="SUPFAM" id="SSF53300">
    <property type="entry name" value="vWA-like"/>
    <property type="match status" value="1"/>
</dbReference>
<dbReference type="OrthoDB" id="5988583at2759"/>
<feature type="transmembrane region" description="Helical" evidence="4">
    <location>
        <begin position="419"/>
        <end position="438"/>
    </location>
</feature>
<keyword evidence="7" id="KW-1185">Reference proteome</keyword>
<evidence type="ECO:0000256" key="3">
    <source>
        <dbReference type="ARBA" id="ARBA00023303"/>
    </source>
</evidence>
<keyword evidence="3" id="KW-0407">Ion channel</keyword>
<feature type="transmembrane region" description="Helical" evidence="4">
    <location>
        <begin position="556"/>
        <end position="578"/>
    </location>
</feature>
<dbReference type="GO" id="GO:0034703">
    <property type="term" value="C:cation channel complex"/>
    <property type="evidence" value="ECO:0007669"/>
    <property type="project" value="TreeGrafter"/>
</dbReference>
<keyword evidence="1" id="KW-0813">Transport</keyword>
<dbReference type="EMBL" id="MU825415">
    <property type="protein sequence ID" value="KAJ7390559.1"/>
    <property type="molecule type" value="Genomic_DNA"/>
</dbReference>
<sequence length="598" mass="69038">MAESEDGIELNSLDGEKEKKDFEKELKVKIQYGDVDEISRITPKDLTECKSNALFTAMKMTFELRQRADKKGPEPDEDEFNKIAQSVDEFTCSLLNPLKSNTERRRVFADSLDDVMDTAIELEQKKFLAHPVLYSLMNDKWLGESRGSRISSCRHTQRWKWLLLNILCLFDLVLFPILFPVLYIIHRVRDRARAKKKRGIAFVINATSKVAEPAFRLMQDTIKLVIESYGLEDVKFHVITRGEDKIHFDSKFSDLTALQERVEELECGSEGIPALHKDLEKALSAFQRKSLSGYKKVLIVLTDHRTCTRNKKEKVKERVEEIRKLPVDKLLPIAIGRHINIRELQDLQHRIKVPMFGEYEDAKKIATKILHEIDGKDVYGKYNRYLEYFMTPYFIFVRDTLSYLVLLALHVFICLAPSQIPFSGLEWAIFVFFLGRIAMEGKQFVRTHVLQGLEDNQGGTDSDKGHNDSVIMWKLGTYFSDCWKILETTTIVIYLVIFTLRMVTWALSWPVTSNRILVIAGYLYGLNTMFLTLRAFGHMMETTKRIGTIQIALFHIIGDVATIFWQFMATILAFSLAATKVYMAEKSYVMEHSTGNDL</sequence>
<dbReference type="PROSITE" id="PS50234">
    <property type="entry name" value="VWFA"/>
    <property type="match status" value="1"/>
</dbReference>
<keyword evidence="4" id="KW-0812">Transmembrane</keyword>
<dbReference type="Gene3D" id="3.40.50.410">
    <property type="entry name" value="von Willebrand factor, type A domain"/>
    <property type="match status" value="1"/>
</dbReference>
<keyword evidence="4" id="KW-1133">Transmembrane helix</keyword>
<accession>A0A9X0A0F5</accession>
<feature type="transmembrane region" description="Helical" evidence="4">
    <location>
        <begin position="491"/>
        <end position="510"/>
    </location>
</feature>
<evidence type="ECO:0000256" key="4">
    <source>
        <dbReference type="SAM" id="Phobius"/>
    </source>
</evidence>
<evidence type="ECO:0000313" key="7">
    <source>
        <dbReference type="Proteomes" id="UP001163046"/>
    </source>
</evidence>
<feature type="transmembrane region" description="Helical" evidence="4">
    <location>
        <begin position="516"/>
        <end position="536"/>
    </location>
</feature>
<evidence type="ECO:0000259" key="5">
    <source>
        <dbReference type="PROSITE" id="PS50234"/>
    </source>
</evidence>
<feature type="domain" description="VWFA" evidence="5">
    <location>
        <begin position="199"/>
        <end position="373"/>
    </location>
</feature>
<name>A0A9X0A0F5_9CNID</name>
<dbReference type="AlphaFoldDB" id="A0A9X0A0F5"/>
<feature type="transmembrane region" description="Helical" evidence="4">
    <location>
        <begin position="161"/>
        <end position="185"/>
    </location>
</feature>
<keyword evidence="4" id="KW-0472">Membrane</keyword>
<feature type="transmembrane region" description="Helical" evidence="4">
    <location>
        <begin position="393"/>
        <end position="413"/>
    </location>
</feature>
<dbReference type="PANTHER" id="PTHR10117:SF54">
    <property type="entry name" value="TRANSIENT RECEPTOR POTENTIAL-GAMMA PROTEIN"/>
    <property type="match status" value="1"/>
</dbReference>
<dbReference type="GO" id="GO:0051480">
    <property type="term" value="P:regulation of cytosolic calcium ion concentration"/>
    <property type="evidence" value="ECO:0007669"/>
    <property type="project" value="TreeGrafter"/>
</dbReference>
<reference evidence="6" key="1">
    <citation type="submission" date="2023-01" db="EMBL/GenBank/DDBJ databases">
        <title>Genome assembly of the deep-sea coral Lophelia pertusa.</title>
        <authorList>
            <person name="Herrera S."/>
            <person name="Cordes E."/>
        </authorList>
    </citation>
    <scope>NUCLEOTIDE SEQUENCE</scope>
    <source>
        <strain evidence="6">USNM1676648</strain>
        <tissue evidence="6">Polyp</tissue>
    </source>
</reference>
<dbReference type="GO" id="GO:0015279">
    <property type="term" value="F:store-operated calcium channel activity"/>
    <property type="evidence" value="ECO:0007669"/>
    <property type="project" value="TreeGrafter"/>
</dbReference>
<evidence type="ECO:0000256" key="1">
    <source>
        <dbReference type="ARBA" id="ARBA00022448"/>
    </source>
</evidence>
<dbReference type="CDD" id="cd00198">
    <property type="entry name" value="vWFA"/>
    <property type="match status" value="1"/>
</dbReference>
<dbReference type="InterPro" id="IPR002153">
    <property type="entry name" value="TRPC_channel"/>
</dbReference>
<proteinExistence type="predicted"/>
<dbReference type="GO" id="GO:0005886">
    <property type="term" value="C:plasma membrane"/>
    <property type="evidence" value="ECO:0007669"/>
    <property type="project" value="TreeGrafter"/>
</dbReference>
<protein>
    <recommendedName>
        <fullName evidence="5">VWFA domain-containing protein</fullName>
    </recommendedName>
</protein>
<organism evidence="6 7">
    <name type="scientific">Desmophyllum pertusum</name>
    <dbReference type="NCBI Taxonomy" id="174260"/>
    <lineage>
        <taxon>Eukaryota</taxon>
        <taxon>Metazoa</taxon>
        <taxon>Cnidaria</taxon>
        <taxon>Anthozoa</taxon>
        <taxon>Hexacorallia</taxon>
        <taxon>Scleractinia</taxon>
        <taxon>Caryophylliina</taxon>
        <taxon>Caryophylliidae</taxon>
        <taxon>Desmophyllum</taxon>
    </lineage>
</organism>
<comment type="caution">
    <text evidence="6">The sequence shown here is derived from an EMBL/GenBank/DDBJ whole genome shotgun (WGS) entry which is preliminary data.</text>
</comment>
<dbReference type="Proteomes" id="UP001163046">
    <property type="component" value="Unassembled WGS sequence"/>
</dbReference>
<dbReference type="Pfam" id="PF00092">
    <property type="entry name" value="VWA"/>
    <property type="match status" value="1"/>
</dbReference>
<keyword evidence="2" id="KW-0406">Ion transport</keyword>
<dbReference type="GO" id="GO:0070679">
    <property type="term" value="F:inositol 1,4,5 trisphosphate binding"/>
    <property type="evidence" value="ECO:0007669"/>
    <property type="project" value="TreeGrafter"/>
</dbReference>
<evidence type="ECO:0000256" key="2">
    <source>
        <dbReference type="ARBA" id="ARBA00023065"/>
    </source>
</evidence>
<evidence type="ECO:0000313" key="6">
    <source>
        <dbReference type="EMBL" id="KAJ7390559.1"/>
    </source>
</evidence>
<gene>
    <name evidence="6" type="ORF">OS493_024597</name>
</gene>
<dbReference type="InterPro" id="IPR002035">
    <property type="entry name" value="VWF_A"/>
</dbReference>
<dbReference type="InterPro" id="IPR036465">
    <property type="entry name" value="vWFA_dom_sf"/>
</dbReference>